<dbReference type="OrthoDB" id="205623at2759"/>
<dbReference type="GO" id="GO:0008146">
    <property type="term" value="F:sulfotransferase activity"/>
    <property type="evidence" value="ECO:0007669"/>
    <property type="project" value="InterPro"/>
</dbReference>
<organism evidence="4 5">
    <name type="scientific">Rhipicephalus microplus</name>
    <name type="common">Cattle tick</name>
    <name type="synonym">Boophilus microplus</name>
    <dbReference type="NCBI Taxonomy" id="6941"/>
    <lineage>
        <taxon>Eukaryota</taxon>
        <taxon>Metazoa</taxon>
        <taxon>Ecdysozoa</taxon>
        <taxon>Arthropoda</taxon>
        <taxon>Chelicerata</taxon>
        <taxon>Arachnida</taxon>
        <taxon>Acari</taxon>
        <taxon>Parasitiformes</taxon>
        <taxon>Ixodida</taxon>
        <taxon>Ixodoidea</taxon>
        <taxon>Ixodidae</taxon>
        <taxon>Rhipicephalinae</taxon>
        <taxon>Rhipicephalus</taxon>
        <taxon>Boophilus</taxon>
    </lineage>
</organism>
<evidence type="ECO:0000256" key="1">
    <source>
        <dbReference type="ARBA" id="ARBA00005771"/>
    </source>
</evidence>
<reference evidence="4" key="1">
    <citation type="journal article" date="2020" name="Cell">
        <title>Large-Scale Comparative Analyses of Tick Genomes Elucidate Their Genetic Diversity and Vector Capacities.</title>
        <authorList>
            <consortium name="Tick Genome and Microbiome Consortium (TIGMIC)"/>
            <person name="Jia N."/>
            <person name="Wang J."/>
            <person name="Shi W."/>
            <person name="Du L."/>
            <person name="Sun Y."/>
            <person name="Zhan W."/>
            <person name="Jiang J.F."/>
            <person name="Wang Q."/>
            <person name="Zhang B."/>
            <person name="Ji P."/>
            <person name="Bell-Sakyi L."/>
            <person name="Cui X.M."/>
            <person name="Yuan T.T."/>
            <person name="Jiang B.G."/>
            <person name="Yang W.F."/>
            <person name="Lam T.T."/>
            <person name="Chang Q.C."/>
            <person name="Ding S.J."/>
            <person name="Wang X.J."/>
            <person name="Zhu J.G."/>
            <person name="Ruan X.D."/>
            <person name="Zhao L."/>
            <person name="Wei J.T."/>
            <person name="Ye R.Z."/>
            <person name="Que T.C."/>
            <person name="Du C.H."/>
            <person name="Zhou Y.H."/>
            <person name="Cheng J.X."/>
            <person name="Dai P.F."/>
            <person name="Guo W.B."/>
            <person name="Han X.H."/>
            <person name="Huang E.J."/>
            <person name="Li L.F."/>
            <person name="Wei W."/>
            <person name="Gao Y.C."/>
            <person name="Liu J.Z."/>
            <person name="Shao H.Z."/>
            <person name="Wang X."/>
            <person name="Wang C.C."/>
            <person name="Yang T.C."/>
            <person name="Huo Q.B."/>
            <person name="Li W."/>
            <person name="Chen H.Y."/>
            <person name="Chen S.E."/>
            <person name="Zhou L.G."/>
            <person name="Ni X.B."/>
            <person name="Tian J.H."/>
            <person name="Sheng Y."/>
            <person name="Liu T."/>
            <person name="Pan Y.S."/>
            <person name="Xia L.Y."/>
            <person name="Li J."/>
            <person name="Zhao F."/>
            <person name="Cao W.C."/>
        </authorList>
    </citation>
    <scope>NUCLEOTIDE SEQUENCE</scope>
    <source>
        <strain evidence="4">Rmic-2018</strain>
    </source>
</reference>
<gene>
    <name evidence="4" type="ORF">HPB51_001731</name>
</gene>
<accession>A0A9J6DER2</accession>
<comment type="similarity">
    <text evidence="1">Belongs to the sulfotransferase 1 family.</text>
</comment>
<dbReference type="InterPro" id="IPR027417">
    <property type="entry name" value="P-loop_NTPase"/>
</dbReference>
<evidence type="ECO:0000313" key="4">
    <source>
        <dbReference type="EMBL" id="KAH8020433.1"/>
    </source>
</evidence>
<dbReference type="InterPro" id="IPR000863">
    <property type="entry name" value="Sulfotransferase_dom"/>
</dbReference>
<keyword evidence="2" id="KW-0808">Transferase</keyword>
<dbReference type="Gene3D" id="3.40.50.300">
    <property type="entry name" value="P-loop containing nucleotide triphosphate hydrolases"/>
    <property type="match status" value="1"/>
</dbReference>
<dbReference type="Proteomes" id="UP000821866">
    <property type="component" value="Chromosome 7"/>
</dbReference>
<comment type="caution">
    <text evidence="4">The sequence shown here is derived from an EMBL/GenBank/DDBJ whole genome shotgun (WGS) entry which is preliminary data.</text>
</comment>
<evidence type="ECO:0000313" key="5">
    <source>
        <dbReference type="Proteomes" id="UP000821866"/>
    </source>
</evidence>
<reference evidence="4" key="2">
    <citation type="submission" date="2021-09" db="EMBL/GenBank/DDBJ databases">
        <authorList>
            <person name="Jia N."/>
            <person name="Wang J."/>
            <person name="Shi W."/>
            <person name="Du L."/>
            <person name="Sun Y."/>
            <person name="Zhan W."/>
            <person name="Jiang J."/>
            <person name="Wang Q."/>
            <person name="Zhang B."/>
            <person name="Ji P."/>
            <person name="Sakyi L.B."/>
            <person name="Cui X."/>
            <person name="Yuan T."/>
            <person name="Jiang B."/>
            <person name="Yang W."/>
            <person name="Lam T.T.-Y."/>
            <person name="Chang Q."/>
            <person name="Ding S."/>
            <person name="Wang X."/>
            <person name="Zhu J."/>
            <person name="Ruan X."/>
            <person name="Zhao L."/>
            <person name="Wei J."/>
            <person name="Que T."/>
            <person name="Du C."/>
            <person name="Cheng J."/>
            <person name="Dai P."/>
            <person name="Han X."/>
            <person name="Huang E."/>
            <person name="Gao Y."/>
            <person name="Liu J."/>
            <person name="Shao H."/>
            <person name="Ye R."/>
            <person name="Li L."/>
            <person name="Wei W."/>
            <person name="Wang X."/>
            <person name="Wang C."/>
            <person name="Huo Q."/>
            <person name="Li W."/>
            <person name="Guo W."/>
            <person name="Chen H."/>
            <person name="Chen S."/>
            <person name="Zhou L."/>
            <person name="Zhou L."/>
            <person name="Ni X."/>
            <person name="Tian J."/>
            <person name="Zhou Y."/>
            <person name="Sheng Y."/>
            <person name="Liu T."/>
            <person name="Pan Y."/>
            <person name="Xia L."/>
            <person name="Li J."/>
            <person name="Zhao F."/>
            <person name="Cao W."/>
        </authorList>
    </citation>
    <scope>NUCLEOTIDE SEQUENCE</scope>
    <source>
        <strain evidence="4">Rmic-2018</strain>
        <tissue evidence="4">Larvae</tissue>
    </source>
</reference>
<dbReference type="VEuPathDB" id="VectorBase:LOC119174320"/>
<proteinExistence type="inferred from homology"/>
<keyword evidence="5" id="KW-1185">Reference proteome</keyword>
<sequence>MKDRQRPFYKIFNGHRIPGAFSEGALEGFLRYHPADDDIFIMTFPKCGTRWTHMMLSKTLQVCRHLSPRPFILAEREGVAAILAAPRPRVVCAHLPFRLTPRNERTKYVYVVRNPKDCCVSFFHHTRSHASYGFADGTFKEFFEIFLDGLTDFGNYYENLKSWYARKDDPNVLFMTYESMKFDTRGSVIKLARFVDERLAIALEEDNDKMMSVLEACSVESMRKGLQGHLIRKGVVGDWKNYFSHEQSRRIEGRFMLEMKGTDIPDLWRDVDWKLPVPNGASVL</sequence>
<evidence type="ECO:0000259" key="3">
    <source>
        <dbReference type="Pfam" id="PF00685"/>
    </source>
</evidence>
<dbReference type="AlphaFoldDB" id="A0A9J6DER2"/>
<dbReference type="SUPFAM" id="SSF52540">
    <property type="entry name" value="P-loop containing nucleoside triphosphate hydrolases"/>
    <property type="match status" value="1"/>
</dbReference>
<dbReference type="Pfam" id="PF00685">
    <property type="entry name" value="Sulfotransfer_1"/>
    <property type="match status" value="1"/>
</dbReference>
<dbReference type="OMA" id="SAYEFAD"/>
<dbReference type="EMBL" id="JABSTU010000009">
    <property type="protein sequence ID" value="KAH8020433.1"/>
    <property type="molecule type" value="Genomic_DNA"/>
</dbReference>
<feature type="domain" description="Sulfotransferase" evidence="3">
    <location>
        <begin position="36"/>
        <end position="262"/>
    </location>
</feature>
<dbReference type="PANTHER" id="PTHR11783">
    <property type="entry name" value="SULFOTRANSFERASE SULT"/>
    <property type="match status" value="1"/>
</dbReference>
<name>A0A9J6DER2_RHIMP</name>
<protein>
    <recommendedName>
        <fullName evidence="3">Sulfotransferase domain-containing protein</fullName>
    </recommendedName>
</protein>
<evidence type="ECO:0000256" key="2">
    <source>
        <dbReference type="ARBA" id="ARBA00022679"/>
    </source>
</evidence>